<dbReference type="PANTHER" id="PTHR38887">
    <property type="entry name" value="CHROMOSOME 21, WHOLE GENOME SHOTGUN SEQUENCE"/>
    <property type="match status" value="1"/>
</dbReference>
<dbReference type="RefSeq" id="XP_001732225.1">
    <property type="nucleotide sequence ID" value="XM_001732173.1"/>
</dbReference>
<dbReference type="KEGG" id="mgl:MGL_0818"/>
<dbReference type="GeneID" id="5856531"/>
<comment type="caution">
    <text evidence="2">The sequence shown here is derived from an EMBL/GenBank/DDBJ whole genome shotgun (WGS) entry which is preliminary data.</text>
</comment>
<dbReference type="Proteomes" id="UP000008837">
    <property type="component" value="Unassembled WGS sequence"/>
</dbReference>
<evidence type="ECO:0000313" key="3">
    <source>
        <dbReference type="Proteomes" id="UP000008837"/>
    </source>
</evidence>
<gene>
    <name evidence="2" type="ORF">MGL_0818</name>
</gene>
<name>A8PV18_MALGO</name>
<dbReference type="OMA" id="VAKLEWL"/>
<sequence length="393" mass="45042">MSDYLSFSERSMKWPPMFGRVPYERQSKSSDEQGERKILNDALGFTQRPHIQSILTPLQRPVGIPRLQSRVGAPFARLYAPELAQYDVPMEEFVEFIDNMNIVCADFVPLQILDAVGSLVGLVPNHWAQMAGAVTSLGSKVAVHAVSKIRGETFLRRVNSEYFNPRGLSVQMCTTDALVRLGHVPPEAAKMPPLDHVTATMSIEERRLSHLMPWLSPVTDQVPAPSPQTNKLKELCNKQAAYTSRRTQRKVMDDRFDAFEKQGPSPAEADQMFATLRAKGEFTPRQIGKMEKKYMKGERERSKDQRDYEKEKSKIEREAEKDIMKAHRKGKIEDLVKAERKRESELGKLDREYSSEQLKRQRSFEKEDKERKKGHKAVWLLVQTISQVPTLRS</sequence>
<organism evidence="2 3">
    <name type="scientific">Malassezia globosa (strain ATCC MYA-4612 / CBS 7966)</name>
    <name type="common">Dandruff-associated fungus</name>
    <dbReference type="NCBI Taxonomy" id="425265"/>
    <lineage>
        <taxon>Eukaryota</taxon>
        <taxon>Fungi</taxon>
        <taxon>Dikarya</taxon>
        <taxon>Basidiomycota</taxon>
        <taxon>Ustilaginomycotina</taxon>
        <taxon>Malasseziomycetes</taxon>
        <taxon>Malasseziales</taxon>
        <taxon>Malasseziaceae</taxon>
        <taxon>Malassezia</taxon>
    </lineage>
</organism>
<dbReference type="OrthoDB" id="3267068at2759"/>
<dbReference type="InParanoid" id="A8PV18"/>
<protein>
    <submittedName>
        <fullName evidence="2">Uncharacterized protein</fullName>
    </submittedName>
</protein>
<dbReference type="EMBL" id="AAYY01000002">
    <property type="protein sequence ID" value="EDP45011.1"/>
    <property type="molecule type" value="Genomic_DNA"/>
</dbReference>
<reference evidence="2 3" key="1">
    <citation type="journal article" date="2007" name="Proc. Natl. Acad. Sci. U.S.A.">
        <title>Dandruff-associated Malassezia genomes reveal convergent and divergent virulence traits shared with plant and human fungal pathogens.</title>
        <authorList>
            <person name="Xu J."/>
            <person name="Saunders C.W."/>
            <person name="Hu P."/>
            <person name="Grant R.A."/>
            <person name="Boekhout T."/>
            <person name="Kuramae E.E."/>
            <person name="Kronstad J.W."/>
            <person name="Deangelis Y.M."/>
            <person name="Reeder N.L."/>
            <person name="Johnstone K.R."/>
            <person name="Leland M."/>
            <person name="Fieno A.M."/>
            <person name="Begley W.M."/>
            <person name="Sun Y."/>
            <person name="Lacey M.P."/>
            <person name="Chaudhary T."/>
            <person name="Keough T."/>
            <person name="Chu L."/>
            <person name="Sears R."/>
            <person name="Yuan B."/>
            <person name="Dawson T.L.Jr."/>
        </authorList>
    </citation>
    <scope>NUCLEOTIDE SEQUENCE [LARGE SCALE GENOMIC DNA]</scope>
    <source>
        <strain evidence="3">ATCC MYA-4612 / CBS 7966</strain>
    </source>
</reference>
<keyword evidence="3" id="KW-1185">Reference proteome</keyword>
<feature type="region of interest" description="Disordered" evidence="1">
    <location>
        <begin position="289"/>
        <end position="374"/>
    </location>
</feature>
<dbReference type="InterPro" id="IPR053221">
    <property type="entry name" value="Burnettramic_acid_biosynth"/>
</dbReference>
<proteinExistence type="predicted"/>
<accession>A8PV18</accession>
<dbReference type="PANTHER" id="PTHR38887:SF1">
    <property type="entry name" value="RAS MODIFICATION PROTEIN ERF4"/>
    <property type="match status" value="1"/>
</dbReference>
<evidence type="ECO:0000313" key="2">
    <source>
        <dbReference type="EMBL" id="EDP45011.1"/>
    </source>
</evidence>
<feature type="compositionally biased region" description="Basic and acidic residues" evidence="1">
    <location>
        <begin position="289"/>
        <end position="371"/>
    </location>
</feature>
<dbReference type="VEuPathDB" id="FungiDB:MGL_0818"/>
<evidence type="ECO:0000256" key="1">
    <source>
        <dbReference type="SAM" id="MobiDB-lite"/>
    </source>
</evidence>
<dbReference type="AlphaFoldDB" id="A8PV18"/>